<feature type="transmembrane region" description="Helical" evidence="1">
    <location>
        <begin position="42"/>
        <end position="59"/>
    </location>
</feature>
<evidence type="ECO:0000256" key="1">
    <source>
        <dbReference type="SAM" id="Phobius"/>
    </source>
</evidence>
<dbReference type="PANTHER" id="PTHR34351:SF1">
    <property type="entry name" value="SLR1927 PROTEIN"/>
    <property type="match status" value="1"/>
</dbReference>
<evidence type="ECO:0000313" key="2">
    <source>
        <dbReference type="EMBL" id="EAW31741.1"/>
    </source>
</evidence>
<dbReference type="Proteomes" id="UP000004931">
    <property type="component" value="Unassembled WGS sequence"/>
</dbReference>
<name>A0YB11_9GAMM</name>
<feature type="transmembrane region" description="Helical" evidence="1">
    <location>
        <begin position="65"/>
        <end position="87"/>
    </location>
</feature>
<dbReference type="PANTHER" id="PTHR34351">
    <property type="entry name" value="SLR1927 PROTEIN-RELATED"/>
    <property type="match status" value="1"/>
</dbReference>
<keyword evidence="3" id="KW-1185">Reference proteome</keyword>
<protein>
    <submittedName>
        <fullName evidence="2">Uncharacterized protein</fullName>
    </submittedName>
</protein>
<keyword evidence="1" id="KW-0812">Transmembrane</keyword>
<dbReference type="STRING" id="247633.GP2143_04805"/>
<keyword evidence="1" id="KW-0472">Membrane</keyword>
<accession>A0YB11</accession>
<proteinExistence type="predicted"/>
<comment type="caution">
    <text evidence="2">The sequence shown here is derived from an EMBL/GenBank/DDBJ whole genome shotgun (WGS) entry which is preliminary data.</text>
</comment>
<gene>
    <name evidence="2" type="ORF">GP2143_04805</name>
</gene>
<dbReference type="eggNOG" id="COG1721">
    <property type="taxonomic scope" value="Bacteria"/>
</dbReference>
<sequence length="324" mass="36870">MLNAIEKPINRRFKLWLDRRIPPMRKIMLNQKRLFIFPSKPGRWFVAVLFVMFLAAINYQNNMAFALVFLLASVFIIAILHTFANLAGLTVSVGKSNPVFAGDMAEFELFLSRHGNKDYFDINVSWPKSELRSVSLTSTDRQKINLHLPMAQRGSFRPDRLLVESFYPMGLLRCWTLLALDVVVLVYPKPLACELAANAGTDALEEGELIPVSGSDDFYDFKQYHQGDSPKHVFWKGYAKGQDLVTKQFASYSEQRLWLEWVSVDGGLEERLSKLCFWVLKLDKSHDEYGLRLPGIEIQPGHGEQHKADVLKALAMFQLPGSAA</sequence>
<dbReference type="AlphaFoldDB" id="A0YB11"/>
<reference evidence="2 3" key="1">
    <citation type="journal article" date="2010" name="J. Bacteriol.">
        <title>Genome sequence of the oligotrophic marine Gammaproteobacterium HTCC2143, isolated from the Oregon Coast.</title>
        <authorList>
            <person name="Oh H.M."/>
            <person name="Kang I."/>
            <person name="Ferriera S."/>
            <person name="Giovannoni S.J."/>
            <person name="Cho J.C."/>
        </authorList>
    </citation>
    <scope>NUCLEOTIDE SEQUENCE [LARGE SCALE GENOMIC DNA]</scope>
    <source>
        <strain evidence="2 3">HTCC2143</strain>
    </source>
</reference>
<keyword evidence="1" id="KW-1133">Transmembrane helix</keyword>
<evidence type="ECO:0000313" key="3">
    <source>
        <dbReference type="Proteomes" id="UP000004931"/>
    </source>
</evidence>
<dbReference type="OrthoDB" id="5298497at2"/>
<dbReference type="EMBL" id="AAVT01000002">
    <property type="protein sequence ID" value="EAW31741.1"/>
    <property type="molecule type" value="Genomic_DNA"/>
</dbReference>
<organism evidence="2 3">
    <name type="scientific">marine gamma proteobacterium HTCC2143</name>
    <dbReference type="NCBI Taxonomy" id="247633"/>
    <lineage>
        <taxon>Bacteria</taxon>
        <taxon>Pseudomonadati</taxon>
        <taxon>Pseudomonadota</taxon>
        <taxon>Gammaproteobacteria</taxon>
        <taxon>Cellvibrionales</taxon>
        <taxon>Spongiibacteraceae</taxon>
        <taxon>BD1-7 clade</taxon>
    </lineage>
</organism>